<evidence type="ECO:0000259" key="4">
    <source>
        <dbReference type="Pfam" id="PF06594"/>
    </source>
</evidence>
<sequence>MYTGQYRNGVSADASGIVVTDTKGYQAHIRPDGSVDFTDNSGNRLKITRGEATVGHSSGSSSVEVSNSGRVTLTAKVGGGEVKVVAQINSDGTLSVSEVRMHKTLLKVGNAILGVKAGVEMVWKPGEGWSVGKFGEEPIILGLELSEIAEIAASGVENSALGEMLSSTDDYIDDVLNGEFGAGSRLDWMKYRNSKIDPDVNKSFDYAMSATSPIVLDLDGDGIETIGANGSVLFDHDGDGHKHGTGWVESDDGLLALDVNGNGVIDSGKELFGEHTILNGGAKAENGFAAMQGIDSNSDGILDSGDAAWVDLRVWRDLNSDGVSDSGELFTLDELGVKSISTGSTGTRRSLGNGNYIDGDGGFDWESGVGSGPGRLADVYFENNNFYREFGDEVDIPLELMYLPDMTGSGAVRDLKQAAAVDSNLADILLNYSSVSSASEQKSLLDKLVSAWAESAEFRTFDERVSDLGIGKDYRVEFRYSWEIEVDAAGAGGGGGGGASSGVAGAGVSYAEGLKKKELLDMVKALEVFNGEYFFDFTPASTEENDSGEVGGAYRAGNQGRSFSGARVTDTGPFYVTERSFNFGPNQEREIRSAYSSLINSVYNGLLMQTRLQSYVDIVEIRAGQQPVEFEYDAVWERLEEVASINVENAFYDLVDLDKNQFFLGSANQAVVHERLLGFIQLLPEDALTEYQSLIGKIVVAGSVYDDEIIGGSDNEVIYAGGGADSVSGGAGDDAIYGDAGNDVLDGGNGSNHLYGGDGDDILRVAANANSDKNILAGGKGDDTLHGSLLSDTYLFDLGDGTDTIVEVKGTSYNHTDVLRFGVGINPDDIQLRRSGADLIFSHVNGTDSMTLQGAFSSETASAVLQTHTRIEAIEFEGGPSFTWTEFVAGRLAQHGTDAGDILFGHNGNDAIYAGAGNDVLDGGNGSNHLYGGDGDDILRVAANANSDKNILAGGKGDDTLHGSLLSDTYLFDLGDGTDTIVEVKGTSYNHTDVLRFGVGINPDDIQLRRSGADLIFSHVNGTDSMTLQGAFSSETASAVLQTHTRIEAIEFEGGPSFTWTEFVAGRLAQHGTDAGDILFGHNGNDAIYAGAGNDVLDGGNGSNHLYGGDGDDILRVAANANSDKNILAGGKGDDTLHGSLLSDTYLFDLGDGTDTIVEAEGRRYNHTDVLRFGVGINPDDIQLRRSGADLIFSHVNGTDSMTLQGAFSSETASAVLQTHTRIEAIEFEGGPSFTWTEFVAGRLAQHGTDAGDILFGHNGNDAIYAGAGNDVLDGGNGSNHLYGGDGDDILRVAANANSDKNILAGGKGDDTLHGSLLSDTYLFDLGDGTDTIVEAEGRRYNHTDVLRFGVGINPDDIQLRRSGADLIFSHVNGTDSMTLQGAFSSETASAVLQTHTRIEAIEFEGGPSFTWTEFVAGRLAQHGTDAGDILFGHNGNDAIYAGAGNDVLDGGNGSNHLYGGDGDDILRVAANANSDKNILAGGKGDDTLHGSLLSDTYLFDLGDGTDTIVEAEGRRYNHTDVLRFGEGVSADIVWFEREGSDLHVDLLGSNDGLVIKEWYGSTPKSVEQFQLADGRALHANQVDSLVSAMASFGVPAGGESSLTPVQREQLDIVIAASWQ</sequence>
<protein>
    <submittedName>
        <fullName evidence="5">Ca2+-binding protein, RTX toxin-related</fullName>
    </submittedName>
</protein>
<feature type="domain" description="Haemolysin-type calcium binding-related" evidence="4">
    <location>
        <begin position="1366"/>
        <end position="1410"/>
    </location>
</feature>
<dbReference type="Gene3D" id="2.150.10.10">
    <property type="entry name" value="Serralysin-like metalloprotease, C-terminal"/>
    <property type="match status" value="7"/>
</dbReference>
<reference evidence="6" key="1">
    <citation type="submission" date="2016-10" db="EMBL/GenBank/DDBJ databases">
        <authorList>
            <person name="Varghese N."/>
            <person name="Submissions S."/>
        </authorList>
    </citation>
    <scope>NUCLEOTIDE SEQUENCE [LARGE SCALE GENOMIC DNA]</scope>
    <source>
        <strain evidence="6">JCM 14963</strain>
    </source>
</reference>
<keyword evidence="3" id="KW-0106">Calcium</keyword>
<dbReference type="InterPro" id="IPR028974">
    <property type="entry name" value="TSP_type-3_rpt"/>
</dbReference>
<evidence type="ECO:0000313" key="6">
    <source>
        <dbReference type="Proteomes" id="UP000243413"/>
    </source>
</evidence>
<feature type="domain" description="Haemolysin-type calcium binding-related" evidence="4">
    <location>
        <begin position="1542"/>
        <end position="1577"/>
    </location>
</feature>
<dbReference type="Pfam" id="PF00353">
    <property type="entry name" value="HemolysinCabind"/>
    <property type="match status" value="10"/>
</dbReference>
<comment type="subcellular location">
    <subcellularLocation>
        <location evidence="1">Secreted</location>
    </subcellularLocation>
</comment>
<dbReference type="EMBL" id="LT629763">
    <property type="protein sequence ID" value="SDR74803.1"/>
    <property type="molecule type" value="Genomic_DNA"/>
</dbReference>
<dbReference type="Proteomes" id="UP000243413">
    <property type="component" value="Chromosome I"/>
</dbReference>
<name>A0A1H1LJT5_9GAMM</name>
<gene>
    <name evidence="5" type="ORF">SAMN05216271_0266</name>
</gene>
<accession>A0A1H1LJT5</accession>
<dbReference type="STRING" id="472181.SAMN05216271_0266"/>
<feature type="domain" description="Haemolysin-type calcium binding-related" evidence="4">
    <location>
        <begin position="1014"/>
        <end position="1058"/>
    </location>
</feature>
<dbReference type="Pfam" id="PF06594">
    <property type="entry name" value="HCBP_related"/>
    <property type="match status" value="5"/>
</dbReference>
<organism evidence="5 6">
    <name type="scientific">Halopseudomonas sabulinigri</name>
    <dbReference type="NCBI Taxonomy" id="472181"/>
    <lineage>
        <taxon>Bacteria</taxon>
        <taxon>Pseudomonadati</taxon>
        <taxon>Pseudomonadota</taxon>
        <taxon>Gammaproteobacteria</taxon>
        <taxon>Pseudomonadales</taxon>
        <taxon>Pseudomonadaceae</taxon>
        <taxon>Halopseudomonas</taxon>
    </lineage>
</organism>
<evidence type="ECO:0000256" key="3">
    <source>
        <dbReference type="ARBA" id="ARBA00022837"/>
    </source>
</evidence>
<dbReference type="GO" id="GO:0005576">
    <property type="term" value="C:extracellular region"/>
    <property type="evidence" value="ECO:0007669"/>
    <property type="project" value="UniProtKB-SubCell"/>
</dbReference>
<evidence type="ECO:0000313" key="5">
    <source>
        <dbReference type="EMBL" id="SDR74803.1"/>
    </source>
</evidence>
<dbReference type="GO" id="GO:0005509">
    <property type="term" value="F:calcium ion binding"/>
    <property type="evidence" value="ECO:0007669"/>
    <property type="project" value="InterPro"/>
</dbReference>
<feature type="domain" description="Haemolysin-type calcium binding-related" evidence="4">
    <location>
        <begin position="838"/>
        <end position="882"/>
    </location>
</feature>
<dbReference type="InterPro" id="IPR010566">
    <property type="entry name" value="Haemolys_ca-bd"/>
</dbReference>
<dbReference type="SUPFAM" id="SSF103647">
    <property type="entry name" value="TSP type-3 repeat"/>
    <property type="match status" value="1"/>
</dbReference>
<dbReference type="InterPro" id="IPR011049">
    <property type="entry name" value="Serralysin-like_metalloprot_C"/>
</dbReference>
<evidence type="ECO:0000256" key="2">
    <source>
        <dbReference type="ARBA" id="ARBA00022525"/>
    </source>
</evidence>
<evidence type="ECO:0000256" key="1">
    <source>
        <dbReference type="ARBA" id="ARBA00004613"/>
    </source>
</evidence>
<keyword evidence="2" id="KW-0964">Secreted</keyword>
<feature type="domain" description="Haemolysin-type calcium binding-related" evidence="4">
    <location>
        <begin position="1190"/>
        <end position="1234"/>
    </location>
</feature>
<dbReference type="PANTHER" id="PTHR38340">
    <property type="entry name" value="S-LAYER PROTEIN"/>
    <property type="match status" value="1"/>
</dbReference>
<dbReference type="InterPro" id="IPR050557">
    <property type="entry name" value="RTX_toxin/Mannuronan_C5-epim"/>
</dbReference>
<dbReference type="SUPFAM" id="SSF51120">
    <property type="entry name" value="beta-Roll"/>
    <property type="match status" value="6"/>
</dbReference>
<proteinExistence type="predicted"/>
<dbReference type="PRINTS" id="PR00313">
    <property type="entry name" value="CABNDNGRPT"/>
</dbReference>
<dbReference type="PANTHER" id="PTHR38340:SF1">
    <property type="entry name" value="S-LAYER PROTEIN"/>
    <property type="match status" value="1"/>
</dbReference>
<dbReference type="InterPro" id="IPR001343">
    <property type="entry name" value="Hemolysn_Ca-bd"/>
</dbReference>